<dbReference type="InterPro" id="IPR037682">
    <property type="entry name" value="TonB_C"/>
</dbReference>
<dbReference type="PROSITE" id="PS52015">
    <property type="entry name" value="TONB_CTD"/>
    <property type="match status" value="1"/>
</dbReference>
<evidence type="ECO:0000256" key="7">
    <source>
        <dbReference type="ARBA" id="ARBA00022927"/>
    </source>
</evidence>
<dbReference type="PROSITE" id="PS51257">
    <property type="entry name" value="PROKAR_LIPOPROTEIN"/>
    <property type="match status" value="1"/>
</dbReference>
<comment type="subcellular location">
    <subcellularLocation>
        <location evidence="1">Cell inner membrane</location>
        <topology evidence="1">Single-pass membrane protein</topology>
        <orientation evidence="1">Periplasmic side</orientation>
    </subcellularLocation>
</comment>
<evidence type="ECO:0000256" key="10">
    <source>
        <dbReference type="SAM" id="SignalP"/>
    </source>
</evidence>
<dbReference type="Proteomes" id="UP001557485">
    <property type="component" value="Unassembled WGS sequence"/>
</dbReference>
<evidence type="ECO:0000256" key="4">
    <source>
        <dbReference type="ARBA" id="ARBA00022475"/>
    </source>
</evidence>
<evidence type="ECO:0000313" key="12">
    <source>
        <dbReference type="EMBL" id="MEX1669346.1"/>
    </source>
</evidence>
<evidence type="ECO:0000256" key="6">
    <source>
        <dbReference type="ARBA" id="ARBA00022692"/>
    </source>
</evidence>
<feature type="signal peptide" evidence="10">
    <location>
        <begin position="1"/>
        <end position="18"/>
    </location>
</feature>
<dbReference type="EMBL" id="JBFRYA010000008">
    <property type="protein sequence ID" value="MEX1669346.1"/>
    <property type="molecule type" value="Genomic_DNA"/>
</dbReference>
<dbReference type="Gene3D" id="3.30.1150.10">
    <property type="match status" value="1"/>
</dbReference>
<evidence type="ECO:0000259" key="11">
    <source>
        <dbReference type="PROSITE" id="PS52015"/>
    </source>
</evidence>
<sequence>MKKVVTLSIFSVFLVSCASTKTTETTNVSKDESIQYIDLTSDDKKVLIEEYWVVEKRQDPQYPISAARKGLSGCVDLIVGIDKSGKAGGYKVKKSYPEGVFDKYAAAALNNWKWSAAGKNVDKAPVLTTIQLDFMVSGSKNKAKAEKQCGFSHM</sequence>
<evidence type="ECO:0000256" key="5">
    <source>
        <dbReference type="ARBA" id="ARBA00022519"/>
    </source>
</evidence>
<dbReference type="RefSeq" id="WP_368381614.1">
    <property type="nucleotide sequence ID" value="NZ_JBFRYA010000008.1"/>
</dbReference>
<keyword evidence="3" id="KW-0813">Transport</keyword>
<gene>
    <name evidence="12" type="ORF">AB4876_10520</name>
</gene>
<dbReference type="SUPFAM" id="SSF74653">
    <property type="entry name" value="TolA/TonB C-terminal domain"/>
    <property type="match status" value="1"/>
</dbReference>
<keyword evidence="10" id="KW-0732">Signal</keyword>
<dbReference type="NCBIfam" id="TIGR01352">
    <property type="entry name" value="tonB_Cterm"/>
    <property type="match status" value="1"/>
</dbReference>
<evidence type="ECO:0000256" key="3">
    <source>
        <dbReference type="ARBA" id="ARBA00022448"/>
    </source>
</evidence>
<name>A0ABV3U606_9GAMM</name>
<dbReference type="InterPro" id="IPR006260">
    <property type="entry name" value="TonB/TolA_C"/>
</dbReference>
<organism evidence="12 13">
    <name type="scientific">Zhongshania guokunii</name>
    <dbReference type="NCBI Taxonomy" id="641783"/>
    <lineage>
        <taxon>Bacteria</taxon>
        <taxon>Pseudomonadati</taxon>
        <taxon>Pseudomonadota</taxon>
        <taxon>Gammaproteobacteria</taxon>
        <taxon>Cellvibrionales</taxon>
        <taxon>Spongiibacteraceae</taxon>
        <taxon>Zhongshania</taxon>
    </lineage>
</organism>
<evidence type="ECO:0000313" key="13">
    <source>
        <dbReference type="Proteomes" id="UP001557485"/>
    </source>
</evidence>
<evidence type="ECO:0000256" key="8">
    <source>
        <dbReference type="ARBA" id="ARBA00022989"/>
    </source>
</evidence>
<dbReference type="PANTHER" id="PTHR33446">
    <property type="entry name" value="PROTEIN TONB-RELATED"/>
    <property type="match status" value="1"/>
</dbReference>
<keyword evidence="5" id="KW-0997">Cell inner membrane</keyword>
<evidence type="ECO:0000256" key="1">
    <source>
        <dbReference type="ARBA" id="ARBA00004383"/>
    </source>
</evidence>
<reference evidence="12 13" key="1">
    <citation type="journal article" date="2011" name="Int. J. Syst. Evol. Microbiol.">
        <title>Zhongshania antarctica gen. nov., sp. nov. and Zhongshania guokunii sp. nov., gammaproteobacteria respectively isolated from coastal attached (fast) ice and surface seawater of the Antarctic.</title>
        <authorList>
            <person name="Li H.J."/>
            <person name="Zhang X.Y."/>
            <person name="Chen C.X."/>
            <person name="Zhang Y.J."/>
            <person name="Gao Z.M."/>
            <person name="Yu Y."/>
            <person name="Chen X.L."/>
            <person name="Chen B."/>
            <person name="Zhang Y.Z."/>
        </authorList>
    </citation>
    <scope>NUCLEOTIDE SEQUENCE [LARGE SCALE GENOMIC DNA]</scope>
    <source>
        <strain evidence="12 13">ZS6-22T</strain>
    </source>
</reference>
<evidence type="ECO:0000256" key="2">
    <source>
        <dbReference type="ARBA" id="ARBA00006555"/>
    </source>
</evidence>
<proteinExistence type="inferred from homology"/>
<keyword evidence="4" id="KW-1003">Cell membrane</keyword>
<evidence type="ECO:0000256" key="9">
    <source>
        <dbReference type="ARBA" id="ARBA00023136"/>
    </source>
</evidence>
<dbReference type="Pfam" id="PF03544">
    <property type="entry name" value="TonB_C"/>
    <property type="match status" value="1"/>
</dbReference>
<comment type="similarity">
    <text evidence="2">Belongs to the TonB family.</text>
</comment>
<dbReference type="InterPro" id="IPR051045">
    <property type="entry name" value="TonB-dependent_transducer"/>
</dbReference>
<keyword evidence="9" id="KW-0472">Membrane</keyword>
<protein>
    <submittedName>
        <fullName evidence="12">Energy transducer TonB</fullName>
    </submittedName>
</protein>
<feature type="domain" description="TonB C-terminal" evidence="11">
    <location>
        <begin position="47"/>
        <end position="143"/>
    </location>
</feature>
<keyword evidence="6" id="KW-0812">Transmembrane</keyword>
<comment type="caution">
    <text evidence="12">The sequence shown here is derived from an EMBL/GenBank/DDBJ whole genome shotgun (WGS) entry which is preliminary data.</text>
</comment>
<keyword evidence="7" id="KW-0653">Protein transport</keyword>
<keyword evidence="8" id="KW-1133">Transmembrane helix</keyword>
<feature type="chain" id="PRO_5046397034" evidence="10">
    <location>
        <begin position="19"/>
        <end position="154"/>
    </location>
</feature>
<keyword evidence="13" id="KW-1185">Reference proteome</keyword>
<accession>A0ABV3U606</accession>